<protein>
    <submittedName>
        <fullName evidence="2">Uncharacterized protein</fullName>
    </submittedName>
</protein>
<sequence length="218" mass="25609">MPAYDVRITVAIALVNYRALKGIIRSIMAENQLSDFQTKKVLRVFNILYDRNDDGVIAKDDFLIAIDKFVSVLGWPKDGDQYNKGKDTLLLIWDDLKKYADENQDDKVSKDEWVQMWSDCLQSVKHGKPFPEWQQRFMQFMFEVNDKSGDNEIDIDEYTTVWNKSYGIPVEECREAFHKISDGKNITREVFEMLWIEYFVSNERAARGNYLFGIPDFI</sequence>
<dbReference type="Proteomes" id="UP000005408">
    <property type="component" value="Unassembled WGS sequence"/>
</dbReference>
<accession>A0A8W8P379</accession>
<dbReference type="InterPro" id="IPR011992">
    <property type="entry name" value="EF-hand-dom_pair"/>
</dbReference>
<dbReference type="AlphaFoldDB" id="A0A8W8P379"/>
<evidence type="ECO:0000313" key="3">
    <source>
        <dbReference type="Proteomes" id="UP000005408"/>
    </source>
</evidence>
<reference evidence="2" key="1">
    <citation type="submission" date="2022-08" db="UniProtKB">
        <authorList>
            <consortium name="EnsemblMetazoa"/>
        </authorList>
    </citation>
    <scope>IDENTIFICATION</scope>
    <source>
        <strain evidence="2">05x7-T-G4-1.051#20</strain>
    </source>
</reference>
<keyword evidence="1" id="KW-0106">Calcium</keyword>
<evidence type="ECO:0000256" key="1">
    <source>
        <dbReference type="ARBA" id="ARBA00022837"/>
    </source>
</evidence>
<dbReference type="PROSITE" id="PS00018">
    <property type="entry name" value="EF_HAND_1"/>
    <property type="match status" value="3"/>
</dbReference>
<dbReference type="SUPFAM" id="SSF47473">
    <property type="entry name" value="EF-hand"/>
    <property type="match status" value="1"/>
</dbReference>
<dbReference type="InterPro" id="IPR018247">
    <property type="entry name" value="EF_Hand_1_Ca_BS"/>
</dbReference>
<name>A0A8W8P379_MAGGI</name>
<dbReference type="EnsemblMetazoa" id="G9738.5">
    <property type="protein sequence ID" value="G9738.5:cds"/>
    <property type="gene ID" value="G9738"/>
</dbReference>
<organism evidence="2 3">
    <name type="scientific">Magallana gigas</name>
    <name type="common">Pacific oyster</name>
    <name type="synonym">Crassostrea gigas</name>
    <dbReference type="NCBI Taxonomy" id="29159"/>
    <lineage>
        <taxon>Eukaryota</taxon>
        <taxon>Metazoa</taxon>
        <taxon>Spiralia</taxon>
        <taxon>Lophotrochozoa</taxon>
        <taxon>Mollusca</taxon>
        <taxon>Bivalvia</taxon>
        <taxon>Autobranchia</taxon>
        <taxon>Pteriomorphia</taxon>
        <taxon>Ostreida</taxon>
        <taxon>Ostreoidea</taxon>
        <taxon>Ostreidae</taxon>
        <taxon>Magallana</taxon>
    </lineage>
</organism>
<dbReference type="Gene3D" id="1.10.238.10">
    <property type="entry name" value="EF-hand"/>
    <property type="match status" value="1"/>
</dbReference>
<keyword evidence="3" id="KW-1185">Reference proteome</keyword>
<evidence type="ECO:0000313" key="2">
    <source>
        <dbReference type="EnsemblMetazoa" id="G9738.5:cds"/>
    </source>
</evidence>
<proteinExistence type="predicted"/>